<evidence type="ECO:0000256" key="1">
    <source>
        <dbReference type="SAM" id="SignalP"/>
    </source>
</evidence>
<dbReference type="STRING" id="1432307.W9CGR5"/>
<keyword evidence="3" id="KW-1185">Reference proteome</keyword>
<dbReference type="Proteomes" id="UP000019487">
    <property type="component" value="Unassembled WGS sequence"/>
</dbReference>
<protein>
    <submittedName>
        <fullName evidence="2">Uncharacterized protein</fullName>
    </submittedName>
</protein>
<dbReference type="HOGENOM" id="CLU_2759261_0_0_1"/>
<proteinExistence type="predicted"/>
<feature type="signal peptide" evidence="1">
    <location>
        <begin position="1"/>
        <end position="20"/>
    </location>
</feature>
<gene>
    <name evidence="2" type="ORF">SBOR_5693</name>
</gene>
<dbReference type="EMBL" id="AYSA01000278">
    <property type="protein sequence ID" value="ESZ93934.1"/>
    <property type="molecule type" value="Genomic_DNA"/>
</dbReference>
<name>W9CGR5_SCLBF</name>
<reference evidence="2 3" key="1">
    <citation type="journal article" date="2014" name="Genome Announc.">
        <title>Draft genome sequence of Sclerotinia borealis, a psychrophilic plant pathogenic fungus.</title>
        <authorList>
            <person name="Mardanov A.V."/>
            <person name="Beletsky A.V."/>
            <person name="Kadnikov V.V."/>
            <person name="Ignatov A.N."/>
            <person name="Ravin N.V."/>
        </authorList>
    </citation>
    <scope>NUCLEOTIDE SEQUENCE [LARGE SCALE GENOMIC DNA]</scope>
    <source>
        <strain evidence="3">F-4157</strain>
    </source>
</reference>
<evidence type="ECO:0000313" key="2">
    <source>
        <dbReference type="EMBL" id="ESZ93934.1"/>
    </source>
</evidence>
<accession>W9CGR5</accession>
<sequence>MPSIRKFLVATVNFSVLVNGLTWTPCGTGVDCATLEVALEYGDTTSTAKASIAFARHNATIAASKNLDLY</sequence>
<keyword evidence="1" id="KW-0732">Signal</keyword>
<organism evidence="2 3">
    <name type="scientific">Sclerotinia borealis (strain F-4128)</name>
    <dbReference type="NCBI Taxonomy" id="1432307"/>
    <lineage>
        <taxon>Eukaryota</taxon>
        <taxon>Fungi</taxon>
        <taxon>Dikarya</taxon>
        <taxon>Ascomycota</taxon>
        <taxon>Pezizomycotina</taxon>
        <taxon>Leotiomycetes</taxon>
        <taxon>Helotiales</taxon>
        <taxon>Sclerotiniaceae</taxon>
        <taxon>Sclerotinia</taxon>
    </lineage>
</organism>
<comment type="caution">
    <text evidence="2">The sequence shown here is derived from an EMBL/GenBank/DDBJ whole genome shotgun (WGS) entry which is preliminary data.</text>
</comment>
<dbReference type="AlphaFoldDB" id="W9CGR5"/>
<evidence type="ECO:0000313" key="3">
    <source>
        <dbReference type="Proteomes" id="UP000019487"/>
    </source>
</evidence>
<feature type="chain" id="PRO_5004921895" evidence="1">
    <location>
        <begin position="21"/>
        <end position="70"/>
    </location>
</feature>